<keyword evidence="8" id="KW-0694">RNA-binding</keyword>
<dbReference type="GO" id="GO:0005732">
    <property type="term" value="C:sno(s)RNA-containing ribonucleoprotein complex"/>
    <property type="evidence" value="ECO:0007669"/>
    <property type="project" value="InterPro"/>
</dbReference>
<feature type="region of interest" description="Disordered" evidence="11">
    <location>
        <begin position="234"/>
        <end position="276"/>
    </location>
</feature>
<sequence>MMNSQLPQDIREILENSIAEQPPDPVPVSRQRQRSSSVSSSSSSSVSSSSSSSSSNNSDQEDAQDQWEVDSNPIVDDTVNQLEINDPDDPIPSNSQAVHTKNELIQHTIRPLPFEKFPESVELIKVGHLHSLIENTLVIQSSVSGKDKTLDQGTLLCLHDGKLLGEIFETFGSVDAPVHSVLIEDGAVDRNLVTHNDHVFYAPQHATIIDTRSLYQVKGSDASNLYDEELPDWQQEHSDDEAEQSAKKEKKAGKKKSKPQQPNQQHHQQRHADDFVDYTPRQRPVQLDYNAGDFNPEVALQQQPVQQSQTPAQMSNQYNPYQFMQMPFNPMVMAQQYAAMQAQLAAMTISTKFGVLTADAKLNTRNSNLNFREMLKPNSDVNYAEVVQRIIIKTDQQASIFLQQKLKSLERPQLDLLVDAVLNRALPLSTNRFGNFLIQRILDVEDISYKLRIVNAISGQIEGVAMNSYGTHVLQKLLATSPEHVKAGYIMNKNVAQGVTHKNASHVWSKALEIKWLIYTPHIMPTVNAAMKGRWVHCANTDTGSLIIQSILGKDGAGACFNEILDNITSCALNKWGSTVVQYLIERASESSLARVTTLLIYSYKQLSVDFYGARCLMACLTMGRKNEYAVELLSRLLLNDAETIFTIKVIVDSSIGVQFLVNILSLVGAVHRL</sequence>
<accession>A0A4T0J8Q7</accession>
<dbReference type="InterPro" id="IPR007504">
    <property type="entry name" value="H/ACA_rnp_Gar1/Naf1"/>
</dbReference>
<evidence type="ECO:0000259" key="12">
    <source>
        <dbReference type="PROSITE" id="PS50303"/>
    </source>
</evidence>
<comment type="subcellular location">
    <subcellularLocation>
        <location evidence="1">Nucleus</location>
    </subcellularLocation>
</comment>
<dbReference type="InterPro" id="IPR038664">
    <property type="entry name" value="Gar1/Naf1_Cbf5-bd_sf"/>
</dbReference>
<dbReference type="SMART" id="SM00025">
    <property type="entry name" value="Pumilio"/>
    <property type="match status" value="4"/>
</dbReference>
<evidence type="ECO:0000256" key="9">
    <source>
        <dbReference type="ARBA" id="ARBA00023242"/>
    </source>
</evidence>
<dbReference type="GO" id="GO:0003723">
    <property type="term" value="F:RNA binding"/>
    <property type="evidence" value="ECO:0007669"/>
    <property type="project" value="UniProtKB-KW"/>
</dbReference>
<dbReference type="Pfam" id="PF00806">
    <property type="entry name" value="PUF"/>
    <property type="match status" value="4"/>
</dbReference>
<dbReference type="SUPFAM" id="SSF50447">
    <property type="entry name" value="Translation proteins"/>
    <property type="match status" value="1"/>
</dbReference>
<dbReference type="InterPro" id="IPR033133">
    <property type="entry name" value="PUM-HD"/>
</dbReference>
<evidence type="ECO:0000256" key="11">
    <source>
        <dbReference type="SAM" id="MobiDB-lite"/>
    </source>
</evidence>
<dbReference type="SUPFAM" id="SSF48371">
    <property type="entry name" value="ARM repeat"/>
    <property type="match status" value="1"/>
</dbReference>
<keyword evidence="9" id="KW-0539">Nucleus</keyword>
<comment type="similarity">
    <text evidence="2">Belongs to the NAF1 family.</text>
</comment>
<dbReference type="Pfam" id="PF04410">
    <property type="entry name" value="Gar1"/>
    <property type="match status" value="1"/>
</dbReference>
<evidence type="ECO:0000256" key="4">
    <source>
        <dbReference type="ARBA" id="ARBA00022517"/>
    </source>
</evidence>
<feature type="compositionally biased region" description="Basic residues" evidence="11">
    <location>
        <begin position="248"/>
        <end position="258"/>
    </location>
</feature>
<evidence type="ECO:0000256" key="5">
    <source>
        <dbReference type="ARBA" id="ARBA00022552"/>
    </source>
</evidence>
<feature type="domain" description="PUM-HD" evidence="12">
    <location>
        <begin position="357"/>
        <end position="674"/>
    </location>
</feature>
<proteinExistence type="inferred from homology"/>
<evidence type="ECO:0000313" key="13">
    <source>
        <dbReference type="EMBL" id="TIB39260.1"/>
    </source>
</evidence>
<feature type="repeat" description="Pumilio" evidence="10">
    <location>
        <begin position="420"/>
        <end position="455"/>
    </location>
</feature>
<reference evidence="13 14" key="1">
    <citation type="submission" date="2019-03" db="EMBL/GenBank/DDBJ databases">
        <title>Sequencing 23 genomes of Wallemia ichthyophaga.</title>
        <authorList>
            <person name="Gostincar C."/>
        </authorList>
    </citation>
    <scope>NUCLEOTIDE SEQUENCE [LARGE SCALE GENOMIC DNA]</scope>
    <source>
        <strain evidence="13 14">EXF-6200</strain>
    </source>
</reference>
<organism evidence="13 14">
    <name type="scientific">Wallemia ichthyophaga</name>
    <dbReference type="NCBI Taxonomy" id="245174"/>
    <lineage>
        <taxon>Eukaryota</taxon>
        <taxon>Fungi</taxon>
        <taxon>Dikarya</taxon>
        <taxon>Basidiomycota</taxon>
        <taxon>Wallemiomycotina</taxon>
        <taxon>Wallemiomycetes</taxon>
        <taxon>Wallemiales</taxon>
        <taxon>Wallemiaceae</taxon>
        <taxon>Wallemia</taxon>
    </lineage>
</organism>
<dbReference type="PROSITE" id="PS50303">
    <property type="entry name" value="PUM_HD"/>
    <property type="match status" value="1"/>
</dbReference>
<protein>
    <recommendedName>
        <fullName evidence="3">H/ACA ribonucleoprotein complex non-core subunit NAF1</fullName>
    </recommendedName>
</protein>
<gene>
    <name evidence="13" type="ORF">E3P86_01198</name>
</gene>
<dbReference type="InterPro" id="IPR016024">
    <property type="entry name" value="ARM-type_fold"/>
</dbReference>
<evidence type="ECO:0000256" key="6">
    <source>
        <dbReference type="ARBA" id="ARBA00022553"/>
    </source>
</evidence>
<dbReference type="GO" id="GO:0006364">
    <property type="term" value="P:rRNA processing"/>
    <property type="evidence" value="ECO:0007669"/>
    <property type="project" value="UniProtKB-KW"/>
</dbReference>
<evidence type="ECO:0000256" key="7">
    <source>
        <dbReference type="ARBA" id="ARBA00022737"/>
    </source>
</evidence>
<evidence type="ECO:0000256" key="8">
    <source>
        <dbReference type="ARBA" id="ARBA00022884"/>
    </source>
</evidence>
<evidence type="ECO:0000256" key="10">
    <source>
        <dbReference type="PROSITE-ProRule" id="PRU00317"/>
    </source>
</evidence>
<feature type="compositionally biased region" description="Low complexity" evidence="11">
    <location>
        <begin position="35"/>
        <end position="58"/>
    </location>
</feature>
<evidence type="ECO:0000256" key="3">
    <source>
        <dbReference type="ARBA" id="ARBA00021438"/>
    </source>
</evidence>
<evidence type="ECO:0000256" key="1">
    <source>
        <dbReference type="ARBA" id="ARBA00004123"/>
    </source>
</evidence>
<comment type="caution">
    <text evidence="13">The sequence shown here is derived from an EMBL/GenBank/DDBJ whole genome shotgun (WGS) entry which is preliminary data.</text>
</comment>
<dbReference type="InterPro" id="IPR009000">
    <property type="entry name" value="Transl_B-barrel_sf"/>
</dbReference>
<keyword evidence="4" id="KW-0690">Ribosome biogenesis</keyword>
<keyword evidence="7" id="KW-0677">Repeat</keyword>
<feature type="repeat" description="Pumilio" evidence="10">
    <location>
        <begin position="563"/>
        <end position="598"/>
    </location>
</feature>
<evidence type="ECO:0000313" key="14">
    <source>
        <dbReference type="Proteomes" id="UP000310689"/>
    </source>
</evidence>
<dbReference type="InterPro" id="IPR011989">
    <property type="entry name" value="ARM-like"/>
</dbReference>
<dbReference type="GO" id="GO:0001522">
    <property type="term" value="P:pseudouridine synthesis"/>
    <property type="evidence" value="ECO:0007669"/>
    <property type="project" value="InterPro"/>
</dbReference>
<dbReference type="Proteomes" id="UP000310689">
    <property type="component" value="Unassembled WGS sequence"/>
</dbReference>
<dbReference type="InterPro" id="IPR001313">
    <property type="entry name" value="Pumilio_RNA-bd_rpt"/>
</dbReference>
<feature type="compositionally biased region" description="Acidic residues" evidence="11">
    <location>
        <begin position="59"/>
        <end position="68"/>
    </location>
</feature>
<keyword evidence="5" id="KW-0698">rRNA processing</keyword>
<dbReference type="EMBL" id="SPOI01000037">
    <property type="protein sequence ID" value="TIB39260.1"/>
    <property type="molecule type" value="Genomic_DNA"/>
</dbReference>
<dbReference type="AlphaFoldDB" id="A0A4T0J8Q7"/>
<dbReference type="PROSITE" id="PS50302">
    <property type="entry name" value="PUM"/>
    <property type="match status" value="3"/>
</dbReference>
<evidence type="ECO:0000256" key="2">
    <source>
        <dbReference type="ARBA" id="ARBA00009801"/>
    </source>
</evidence>
<dbReference type="Gene3D" id="1.25.10.10">
    <property type="entry name" value="Leucine-rich Repeat Variant"/>
    <property type="match status" value="1"/>
</dbReference>
<dbReference type="PANTHER" id="PTHR31633">
    <property type="entry name" value="H/ACA RIBONUCLEOPROTEIN COMPLEX NON-CORE SUBUNIT NAF1"/>
    <property type="match status" value="1"/>
</dbReference>
<name>A0A4T0J8Q7_WALIC</name>
<dbReference type="GO" id="GO:0005634">
    <property type="term" value="C:nucleus"/>
    <property type="evidence" value="ECO:0007669"/>
    <property type="project" value="UniProtKB-SubCell"/>
</dbReference>
<dbReference type="InterPro" id="IPR040309">
    <property type="entry name" value="Naf1"/>
</dbReference>
<dbReference type="GO" id="GO:0000493">
    <property type="term" value="P:box H/ACA snoRNP assembly"/>
    <property type="evidence" value="ECO:0007669"/>
    <property type="project" value="InterPro"/>
</dbReference>
<dbReference type="Gene3D" id="2.40.10.230">
    <property type="entry name" value="Probable tRNA pseudouridine synthase domain"/>
    <property type="match status" value="1"/>
</dbReference>
<feature type="repeat" description="Pumilio" evidence="10">
    <location>
        <begin position="456"/>
        <end position="492"/>
    </location>
</feature>
<dbReference type="PANTHER" id="PTHR31633:SF1">
    <property type="entry name" value="H_ACA RIBONUCLEOPROTEIN COMPLEX NON-CORE SUBUNIT NAF1"/>
    <property type="match status" value="1"/>
</dbReference>
<keyword evidence="6" id="KW-0597">Phosphoprotein</keyword>
<feature type="region of interest" description="Disordered" evidence="11">
    <location>
        <begin position="1"/>
        <end position="72"/>
    </location>
</feature>